<keyword evidence="3" id="KW-1185">Reference proteome</keyword>
<gene>
    <name evidence="2" type="ORF">HAX54_048529</name>
</gene>
<feature type="compositionally biased region" description="Polar residues" evidence="1">
    <location>
        <begin position="94"/>
        <end position="103"/>
    </location>
</feature>
<organism evidence="2 3">
    <name type="scientific">Datura stramonium</name>
    <name type="common">Jimsonweed</name>
    <name type="synonym">Common thornapple</name>
    <dbReference type="NCBI Taxonomy" id="4076"/>
    <lineage>
        <taxon>Eukaryota</taxon>
        <taxon>Viridiplantae</taxon>
        <taxon>Streptophyta</taxon>
        <taxon>Embryophyta</taxon>
        <taxon>Tracheophyta</taxon>
        <taxon>Spermatophyta</taxon>
        <taxon>Magnoliopsida</taxon>
        <taxon>eudicotyledons</taxon>
        <taxon>Gunneridae</taxon>
        <taxon>Pentapetalae</taxon>
        <taxon>asterids</taxon>
        <taxon>lamiids</taxon>
        <taxon>Solanales</taxon>
        <taxon>Solanaceae</taxon>
        <taxon>Solanoideae</taxon>
        <taxon>Datureae</taxon>
        <taxon>Datura</taxon>
    </lineage>
</organism>
<dbReference type="EMBL" id="JACEIK010000802">
    <property type="protein sequence ID" value="MCD7462425.1"/>
    <property type="molecule type" value="Genomic_DNA"/>
</dbReference>
<evidence type="ECO:0000256" key="1">
    <source>
        <dbReference type="SAM" id="MobiDB-lite"/>
    </source>
</evidence>
<feature type="region of interest" description="Disordered" evidence="1">
    <location>
        <begin position="68"/>
        <end position="103"/>
    </location>
</feature>
<dbReference type="Proteomes" id="UP000823775">
    <property type="component" value="Unassembled WGS sequence"/>
</dbReference>
<accession>A0ABS8STR7</accession>
<comment type="caution">
    <text evidence="2">The sequence shown here is derived from an EMBL/GenBank/DDBJ whole genome shotgun (WGS) entry which is preliminary data.</text>
</comment>
<proteinExistence type="predicted"/>
<evidence type="ECO:0000313" key="3">
    <source>
        <dbReference type="Proteomes" id="UP000823775"/>
    </source>
</evidence>
<protein>
    <submittedName>
        <fullName evidence="2">Uncharacterized protein</fullName>
    </submittedName>
</protein>
<name>A0ABS8STR7_DATST</name>
<reference evidence="2 3" key="1">
    <citation type="journal article" date="2021" name="BMC Genomics">
        <title>Datura genome reveals duplications of psychoactive alkaloid biosynthetic genes and high mutation rate following tissue culture.</title>
        <authorList>
            <person name="Rajewski A."/>
            <person name="Carter-House D."/>
            <person name="Stajich J."/>
            <person name="Litt A."/>
        </authorList>
    </citation>
    <scope>NUCLEOTIDE SEQUENCE [LARGE SCALE GENOMIC DNA]</scope>
    <source>
        <strain evidence="2">AR-01</strain>
    </source>
</reference>
<sequence>MTDDQPTERLPVNLYKYKDDKKKKIQQMIKAKRSTKNLYTIHISAAADPLQRSKCCCGSSSSYFSISPRRNSDRYHGLATAEIPPPQRSPEPVASQNQPISHL</sequence>
<evidence type="ECO:0000313" key="2">
    <source>
        <dbReference type="EMBL" id="MCD7462425.1"/>
    </source>
</evidence>